<dbReference type="OrthoDB" id="8196889at2759"/>
<dbReference type="Proteomes" id="UP000007798">
    <property type="component" value="Unassembled WGS sequence"/>
</dbReference>
<dbReference type="STRING" id="7260.B4NC04"/>
<dbReference type="KEGG" id="dwi:6649223"/>
<sequence>MTTGDSDSDSQDEAQMRQFLEAADHTLLNNAMFQPNTNSSIETVPTQPQLKSERYLEHEATAGEHDLKFSEEMRTHFWKKLSQIIRNQVEFCQIKTSGQTEEIPIPGCVQLVSNAKCYLNTEIVEPTGPLKKPIIKKRRLSEEAATEDDAIVLAACTVSGQEVLDSKDTMYWTERKPHPNKFFQYKSNKKINGQELLKAVEVVPTNEFTLQRLKNKWDESKISQKRRIYNKKN</sequence>
<accession>B4NC04</accession>
<organism evidence="1 2">
    <name type="scientific">Drosophila willistoni</name>
    <name type="common">Fruit fly</name>
    <dbReference type="NCBI Taxonomy" id="7260"/>
    <lineage>
        <taxon>Eukaryota</taxon>
        <taxon>Metazoa</taxon>
        <taxon>Ecdysozoa</taxon>
        <taxon>Arthropoda</taxon>
        <taxon>Hexapoda</taxon>
        <taxon>Insecta</taxon>
        <taxon>Pterygota</taxon>
        <taxon>Neoptera</taxon>
        <taxon>Endopterygota</taxon>
        <taxon>Diptera</taxon>
        <taxon>Brachycera</taxon>
        <taxon>Muscomorpha</taxon>
        <taxon>Ephydroidea</taxon>
        <taxon>Drosophilidae</taxon>
        <taxon>Drosophila</taxon>
        <taxon>Sophophora</taxon>
    </lineage>
</organism>
<protein>
    <submittedName>
        <fullName evidence="1">Uncharacterized protein</fullName>
    </submittedName>
</protein>
<evidence type="ECO:0000313" key="1">
    <source>
        <dbReference type="EMBL" id="EDW82363.1"/>
    </source>
</evidence>
<dbReference type="EMBL" id="CH964239">
    <property type="protein sequence ID" value="EDW82363.1"/>
    <property type="molecule type" value="Genomic_DNA"/>
</dbReference>
<dbReference type="OMA" id="RRRQNNW"/>
<keyword evidence="2" id="KW-1185">Reference proteome</keyword>
<dbReference type="AlphaFoldDB" id="B4NC04"/>
<gene>
    <name evidence="1" type="primary">Dwil\GK25165</name>
    <name evidence="1" type="ORF">Dwil_GK25165</name>
</gene>
<dbReference type="InParanoid" id="B4NC04"/>
<evidence type="ECO:0000313" key="2">
    <source>
        <dbReference type="Proteomes" id="UP000007798"/>
    </source>
</evidence>
<name>B4NC04_DROWI</name>
<proteinExistence type="predicted"/>
<reference evidence="1 2" key="1">
    <citation type="journal article" date="2007" name="Nature">
        <title>Evolution of genes and genomes on the Drosophila phylogeny.</title>
        <authorList>
            <consortium name="Drosophila 12 Genomes Consortium"/>
            <person name="Clark A.G."/>
            <person name="Eisen M.B."/>
            <person name="Smith D.R."/>
            <person name="Bergman C.M."/>
            <person name="Oliver B."/>
            <person name="Markow T.A."/>
            <person name="Kaufman T.C."/>
            <person name="Kellis M."/>
            <person name="Gelbart W."/>
            <person name="Iyer V.N."/>
            <person name="Pollard D.A."/>
            <person name="Sackton T.B."/>
            <person name="Larracuente A.M."/>
            <person name="Singh N.D."/>
            <person name="Abad J.P."/>
            <person name="Abt D.N."/>
            <person name="Adryan B."/>
            <person name="Aguade M."/>
            <person name="Akashi H."/>
            <person name="Anderson W.W."/>
            <person name="Aquadro C.F."/>
            <person name="Ardell D.H."/>
            <person name="Arguello R."/>
            <person name="Artieri C.G."/>
            <person name="Barbash D.A."/>
            <person name="Barker D."/>
            <person name="Barsanti P."/>
            <person name="Batterham P."/>
            <person name="Batzoglou S."/>
            <person name="Begun D."/>
            <person name="Bhutkar A."/>
            <person name="Blanco E."/>
            <person name="Bosak S.A."/>
            <person name="Bradley R.K."/>
            <person name="Brand A.D."/>
            <person name="Brent M.R."/>
            <person name="Brooks A.N."/>
            <person name="Brown R.H."/>
            <person name="Butlin R.K."/>
            <person name="Caggese C."/>
            <person name="Calvi B.R."/>
            <person name="Bernardo de Carvalho A."/>
            <person name="Caspi A."/>
            <person name="Castrezana S."/>
            <person name="Celniker S.E."/>
            <person name="Chang J.L."/>
            <person name="Chapple C."/>
            <person name="Chatterji S."/>
            <person name="Chinwalla A."/>
            <person name="Civetta A."/>
            <person name="Clifton S.W."/>
            <person name="Comeron J.M."/>
            <person name="Costello J.C."/>
            <person name="Coyne J.A."/>
            <person name="Daub J."/>
            <person name="David R.G."/>
            <person name="Delcher A.L."/>
            <person name="Delehaunty K."/>
            <person name="Do C.B."/>
            <person name="Ebling H."/>
            <person name="Edwards K."/>
            <person name="Eickbush T."/>
            <person name="Evans J.D."/>
            <person name="Filipski A."/>
            <person name="Findeiss S."/>
            <person name="Freyhult E."/>
            <person name="Fulton L."/>
            <person name="Fulton R."/>
            <person name="Garcia A.C."/>
            <person name="Gardiner A."/>
            <person name="Garfield D.A."/>
            <person name="Garvin B.E."/>
            <person name="Gibson G."/>
            <person name="Gilbert D."/>
            <person name="Gnerre S."/>
            <person name="Godfrey J."/>
            <person name="Good R."/>
            <person name="Gotea V."/>
            <person name="Gravely B."/>
            <person name="Greenberg A.J."/>
            <person name="Griffiths-Jones S."/>
            <person name="Gross S."/>
            <person name="Guigo R."/>
            <person name="Gustafson E.A."/>
            <person name="Haerty W."/>
            <person name="Hahn M.W."/>
            <person name="Halligan D.L."/>
            <person name="Halpern A.L."/>
            <person name="Halter G.M."/>
            <person name="Han M.V."/>
            <person name="Heger A."/>
            <person name="Hillier L."/>
            <person name="Hinrichs A.S."/>
            <person name="Holmes I."/>
            <person name="Hoskins R.A."/>
            <person name="Hubisz M.J."/>
            <person name="Hultmark D."/>
            <person name="Huntley M.A."/>
            <person name="Jaffe D.B."/>
            <person name="Jagadeeshan S."/>
            <person name="Jeck W.R."/>
            <person name="Johnson J."/>
            <person name="Jones C.D."/>
            <person name="Jordan W.C."/>
            <person name="Karpen G.H."/>
            <person name="Kataoka E."/>
            <person name="Keightley P.D."/>
            <person name="Kheradpour P."/>
            <person name="Kirkness E.F."/>
            <person name="Koerich L.B."/>
            <person name="Kristiansen K."/>
            <person name="Kudrna D."/>
            <person name="Kulathinal R.J."/>
            <person name="Kumar S."/>
            <person name="Kwok R."/>
            <person name="Lander E."/>
            <person name="Langley C.H."/>
            <person name="Lapoint R."/>
            <person name="Lazzaro B.P."/>
            <person name="Lee S.J."/>
            <person name="Levesque L."/>
            <person name="Li R."/>
            <person name="Lin C.F."/>
            <person name="Lin M.F."/>
            <person name="Lindblad-Toh K."/>
            <person name="Llopart A."/>
            <person name="Long M."/>
            <person name="Low L."/>
            <person name="Lozovsky E."/>
            <person name="Lu J."/>
            <person name="Luo M."/>
            <person name="Machado C.A."/>
            <person name="Makalowski W."/>
            <person name="Marzo M."/>
            <person name="Matsuda M."/>
            <person name="Matzkin L."/>
            <person name="McAllister B."/>
            <person name="McBride C.S."/>
            <person name="McKernan B."/>
            <person name="McKernan K."/>
            <person name="Mendez-Lago M."/>
            <person name="Minx P."/>
            <person name="Mollenhauer M.U."/>
            <person name="Montooth K."/>
            <person name="Mount S.M."/>
            <person name="Mu X."/>
            <person name="Myers E."/>
            <person name="Negre B."/>
            <person name="Newfeld S."/>
            <person name="Nielsen R."/>
            <person name="Noor M.A."/>
            <person name="O'Grady P."/>
            <person name="Pachter L."/>
            <person name="Papaceit M."/>
            <person name="Parisi M.J."/>
            <person name="Parisi M."/>
            <person name="Parts L."/>
            <person name="Pedersen J.S."/>
            <person name="Pesole G."/>
            <person name="Phillippy A.M."/>
            <person name="Ponting C.P."/>
            <person name="Pop M."/>
            <person name="Porcelli D."/>
            <person name="Powell J.R."/>
            <person name="Prohaska S."/>
            <person name="Pruitt K."/>
            <person name="Puig M."/>
            <person name="Quesneville H."/>
            <person name="Ram K.R."/>
            <person name="Rand D."/>
            <person name="Rasmussen M.D."/>
            <person name="Reed L.K."/>
            <person name="Reenan R."/>
            <person name="Reily A."/>
            <person name="Remington K.A."/>
            <person name="Rieger T.T."/>
            <person name="Ritchie M.G."/>
            <person name="Robin C."/>
            <person name="Rogers Y.H."/>
            <person name="Rohde C."/>
            <person name="Rozas J."/>
            <person name="Rubenfield M.J."/>
            <person name="Ruiz A."/>
            <person name="Russo S."/>
            <person name="Salzberg S.L."/>
            <person name="Sanchez-Gracia A."/>
            <person name="Saranga D.J."/>
            <person name="Sato H."/>
            <person name="Schaeffer S.W."/>
            <person name="Schatz M.C."/>
            <person name="Schlenke T."/>
            <person name="Schwartz R."/>
            <person name="Segarra C."/>
            <person name="Singh R.S."/>
            <person name="Sirot L."/>
            <person name="Sirota M."/>
            <person name="Sisneros N.B."/>
            <person name="Smith C.D."/>
            <person name="Smith T.F."/>
            <person name="Spieth J."/>
            <person name="Stage D.E."/>
            <person name="Stark A."/>
            <person name="Stephan W."/>
            <person name="Strausberg R.L."/>
            <person name="Strempel S."/>
            <person name="Sturgill D."/>
            <person name="Sutton G."/>
            <person name="Sutton G.G."/>
            <person name="Tao W."/>
            <person name="Teichmann S."/>
            <person name="Tobari Y.N."/>
            <person name="Tomimura Y."/>
            <person name="Tsolas J.M."/>
            <person name="Valente V.L."/>
            <person name="Venter E."/>
            <person name="Venter J.C."/>
            <person name="Vicario S."/>
            <person name="Vieira F.G."/>
            <person name="Vilella A.J."/>
            <person name="Villasante A."/>
            <person name="Walenz B."/>
            <person name="Wang J."/>
            <person name="Wasserman M."/>
            <person name="Watts T."/>
            <person name="Wilson D."/>
            <person name="Wilson R.K."/>
            <person name="Wing R.A."/>
            <person name="Wolfner M.F."/>
            <person name="Wong A."/>
            <person name="Wong G.K."/>
            <person name="Wu C.I."/>
            <person name="Wu G."/>
            <person name="Yamamoto D."/>
            <person name="Yang H.P."/>
            <person name="Yang S.P."/>
            <person name="Yorke J.A."/>
            <person name="Yoshida K."/>
            <person name="Zdobnov E."/>
            <person name="Zhang P."/>
            <person name="Zhang Y."/>
            <person name="Zimin A.V."/>
            <person name="Baldwin J."/>
            <person name="Abdouelleil A."/>
            <person name="Abdulkadir J."/>
            <person name="Abebe A."/>
            <person name="Abera B."/>
            <person name="Abreu J."/>
            <person name="Acer S.C."/>
            <person name="Aftuck L."/>
            <person name="Alexander A."/>
            <person name="An P."/>
            <person name="Anderson E."/>
            <person name="Anderson S."/>
            <person name="Arachi H."/>
            <person name="Azer M."/>
            <person name="Bachantsang P."/>
            <person name="Barry A."/>
            <person name="Bayul T."/>
            <person name="Berlin A."/>
            <person name="Bessette D."/>
            <person name="Bloom T."/>
            <person name="Blye J."/>
            <person name="Boguslavskiy L."/>
            <person name="Bonnet C."/>
            <person name="Boukhgalter B."/>
            <person name="Bourzgui I."/>
            <person name="Brown A."/>
            <person name="Cahill P."/>
            <person name="Channer S."/>
            <person name="Cheshatsang Y."/>
            <person name="Chuda L."/>
            <person name="Citroen M."/>
            <person name="Collymore A."/>
            <person name="Cooke P."/>
            <person name="Costello M."/>
            <person name="D'Aco K."/>
            <person name="Daza R."/>
            <person name="De Haan G."/>
            <person name="DeGray S."/>
            <person name="DeMaso C."/>
            <person name="Dhargay N."/>
            <person name="Dooley K."/>
            <person name="Dooley E."/>
            <person name="Doricent M."/>
            <person name="Dorje P."/>
            <person name="Dorjee K."/>
            <person name="Dupes A."/>
            <person name="Elong R."/>
            <person name="Falk J."/>
            <person name="Farina A."/>
            <person name="Faro S."/>
            <person name="Ferguson D."/>
            <person name="Fisher S."/>
            <person name="Foley C.D."/>
            <person name="Franke A."/>
            <person name="Friedrich D."/>
            <person name="Gadbois L."/>
            <person name="Gearin G."/>
            <person name="Gearin C.R."/>
            <person name="Giannoukos G."/>
            <person name="Goode T."/>
            <person name="Graham J."/>
            <person name="Grandbois E."/>
            <person name="Grewal S."/>
            <person name="Gyaltsen K."/>
            <person name="Hafez N."/>
            <person name="Hagos B."/>
            <person name="Hall J."/>
            <person name="Henson C."/>
            <person name="Hollinger A."/>
            <person name="Honan T."/>
            <person name="Huard M.D."/>
            <person name="Hughes L."/>
            <person name="Hurhula B."/>
            <person name="Husby M.E."/>
            <person name="Kamat A."/>
            <person name="Kanga B."/>
            <person name="Kashin S."/>
            <person name="Khazanovich D."/>
            <person name="Kisner P."/>
            <person name="Lance K."/>
            <person name="Lara M."/>
            <person name="Lee W."/>
            <person name="Lennon N."/>
            <person name="Letendre F."/>
            <person name="LeVine R."/>
            <person name="Lipovsky A."/>
            <person name="Liu X."/>
            <person name="Liu J."/>
            <person name="Liu S."/>
            <person name="Lokyitsang T."/>
            <person name="Lokyitsang Y."/>
            <person name="Lubonja R."/>
            <person name="Lui A."/>
            <person name="MacDonald P."/>
            <person name="Magnisalis V."/>
            <person name="Maru K."/>
            <person name="Matthews C."/>
            <person name="McCusker W."/>
            <person name="McDonough S."/>
            <person name="Mehta T."/>
            <person name="Meldrim J."/>
            <person name="Meneus L."/>
            <person name="Mihai O."/>
            <person name="Mihalev A."/>
            <person name="Mihova T."/>
            <person name="Mittelman R."/>
            <person name="Mlenga V."/>
            <person name="Montmayeur A."/>
            <person name="Mulrain L."/>
            <person name="Navidi A."/>
            <person name="Naylor J."/>
            <person name="Negash T."/>
            <person name="Nguyen T."/>
            <person name="Nguyen N."/>
            <person name="Nicol R."/>
            <person name="Norbu C."/>
            <person name="Norbu N."/>
            <person name="Novod N."/>
            <person name="O'Neill B."/>
            <person name="Osman S."/>
            <person name="Markiewicz E."/>
            <person name="Oyono O.L."/>
            <person name="Patti C."/>
            <person name="Phunkhang P."/>
            <person name="Pierre F."/>
            <person name="Priest M."/>
            <person name="Raghuraman S."/>
            <person name="Rege F."/>
            <person name="Reyes R."/>
            <person name="Rise C."/>
            <person name="Rogov P."/>
            <person name="Ross K."/>
            <person name="Ryan E."/>
            <person name="Settipalli S."/>
            <person name="Shea T."/>
            <person name="Sherpa N."/>
            <person name="Shi L."/>
            <person name="Shih D."/>
            <person name="Sparrow T."/>
            <person name="Spaulding J."/>
            <person name="Stalker J."/>
            <person name="Stange-Thomann N."/>
            <person name="Stavropoulos S."/>
            <person name="Stone C."/>
            <person name="Strader C."/>
            <person name="Tesfaye S."/>
            <person name="Thomson T."/>
            <person name="Thoulutsang Y."/>
            <person name="Thoulutsang D."/>
            <person name="Topham K."/>
            <person name="Topping I."/>
            <person name="Tsamla T."/>
            <person name="Vassiliev H."/>
            <person name="Vo A."/>
            <person name="Wangchuk T."/>
            <person name="Wangdi T."/>
            <person name="Weiand M."/>
            <person name="Wilkinson J."/>
            <person name="Wilson A."/>
            <person name="Yadav S."/>
            <person name="Young G."/>
            <person name="Yu Q."/>
            <person name="Zembek L."/>
            <person name="Zhong D."/>
            <person name="Zimmer A."/>
            <person name="Zwirko Z."/>
            <person name="Jaffe D.B."/>
            <person name="Alvarez P."/>
            <person name="Brockman W."/>
            <person name="Butler J."/>
            <person name="Chin C."/>
            <person name="Gnerre S."/>
            <person name="Grabherr M."/>
            <person name="Kleber M."/>
            <person name="Mauceli E."/>
            <person name="MacCallum I."/>
        </authorList>
    </citation>
    <scope>NUCLEOTIDE SEQUENCE [LARGE SCALE GENOMIC DNA]</scope>
    <source>
        <strain evidence="2">Tucson 14030-0811.24</strain>
    </source>
</reference>
<dbReference type="HOGENOM" id="CLU_102327_0_0_1"/>
<dbReference type="PhylomeDB" id="B4NC04"/>
<dbReference type="eggNOG" id="KOG1263">
    <property type="taxonomic scope" value="Eukaryota"/>
</dbReference>